<dbReference type="Pfam" id="PF07893">
    <property type="entry name" value="DUF1668"/>
    <property type="match status" value="1"/>
</dbReference>
<proteinExistence type="predicted"/>
<dbReference type="PANTHER" id="PTHR33085">
    <property type="entry name" value="OS12G0113100 PROTEIN-RELATED"/>
    <property type="match status" value="1"/>
</dbReference>
<evidence type="ECO:0000313" key="2">
    <source>
        <dbReference type="EMBL" id="CAL4999790.1"/>
    </source>
</evidence>
<sequence>MGSAQLLKEVMHYRPLVAGWAHGYSSEVFARFGGGKILCADAGGHAAVYDADEQSFVPIPAMNSPKGAATSPSASSPPAPPVPPSLPASASDLATPTNASCFEELAYGGPREGWRWRPLPPPPFLQQDPYYDVACAATPAYAVVGCAATARVFVSTAAATAVAAAGDGAPPPAAQHVGLDLDPPPPEPMLGEEDPEWLLEDQALVSLGSGRLCVARFFNHYYDRYTPALAVFTGVEVVPSGTDDGSLSLIMHKSQCISTDGATCAFSEPERLYPSWQELARVSVLLLEY</sequence>
<dbReference type="InterPro" id="IPR012871">
    <property type="entry name" value="DUF1668_ORYSA"/>
</dbReference>
<dbReference type="AlphaFoldDB" id="A0ABC9BE13"/>
<evidence type="ECO:0000313" key="3">
    <source>
        <dbReference type="Proteomes" id="UP001497457"/>
    </source>
</evidence>
<reference evidence="2" key="1">
    <citation type="submission" date="2024-10" db="EMBL/GenBank/DDBJ databases">
        <authorList>
            <person name="Ryan C."/>
        </authorList>
    </citation>
    <scope>NUCLEOTIDE SEQUENCE [LARGE SCALE GENOMIC DNA]</scope>
</reference>
<evidence type="ECO:0000256" key="1">
    <source>
        <dbReference type="SAM" id="MobiDB-lite"/>
    </source>
</evidence>
<organism evidence="2 3">
    <name type="scientific">Urochloa decumbens</name>
    <dbReference type="NCBI Taxonomy" id="240449"/>
    <lineage>
        <taxon>Eukaryota</taxon>
        <taxon>Viridiplantae</taxon>
        <taxon>Streptophyta</taxon>
        <taxon>Embryophyta</taxon>
        <taxon>Tracheophyta</taxon>
        <taxon>Spermatophyta</taxon>
        <taxon>Magnoliopsida</taxon>
        <taxon>Liliopsida</taxon>
        <taxon>Poales</taxon>
        <taxon>Poaceae</taxon>
        <taxon>PACMAD clade</taxon>
        <taxon>Panicoideae</taxon>
        <taxon>Panicodae</taxon>
        <taxon>Paniceae</taxon>
        <taxon>Melinidinae</taxon>
        <taxon>Urochloa</taxon>
    </lineage>
</organism>
<keyword evidence="3" id="KW-1185">Reference proteome</keyword>
<dbReference type="Proteomes" id="UP001497457">
    <property type="component" value="Chromosome 25rd"/>
</dbReference>
<dbReference type="EMBL" id="OZ075135">
    <property type="protein sequence ID" value="CAL4999790.1"/>
    <property type="molecule type" value="Genomic_DNA"/>
</dbReference>
<name>A0ABC9BE13_9POAL</name>
<gene>
    <name evidence="2" type="ORF">URODEC1_LOCUS64524</name>
</gene>
<protein>
    <submittedName>
        <fullName evidence="2">Uncharacterized protein</fullName>
    </submittedName>
</protein>
<feature type="region of interest" description="Disordered" evidence="1">
    <location>
        <begin position="60"/>
        <end position="93"/>
    </location>
</feature>
<feature type="compositionally biased region" description="Pro residues" evidence="1">
    <location>
        <begin position="75"/>
        <end position="86"/>
    </location>
</feature>
<accession>A0ABC9BE13</accession>